<proteinExistence type="predicted"/>
<dbReference type="InParanoid" id="A0A1X7U8S6"/>
<dbReference type="PANTHER" id="PTHR38681:SF1">
    <property type="entry name" value="RETROVIRUS-RELATED POL POLYPROTEIN FROM TRANSPOSON 412-LIKE PROTEIN"/>
    <property type="match status" value="1"/>
</dbReference>
<protein>
    <recommendedName>
        <fullName evidence="1">Integrase catalytic domain-containing protein</fullName>
    </recommendedName>
</protein>
<dbReference type="SUPFAM" id="SSF53098">
    <property type="entry name" value="Ribonuclease H-like"/>
    <property type="match status" value="1"/>
</dbReference>
<dbReference type="PROSITE" id="PS50994">
    <property type="entry name" value="INTEGRASE"/>
    <property type="match status" value="1"/>
</dbReference>
<feature type="domain" description="Integrase catalytic" evidence="1">
    <location>
        <begin position="1"/>
        <end position="111"/>
    </location>
</feature>
<dbReference type="GO" id="GO:0003676">
    <property type="term" value="F:nucleic acid binding"/>
    <property type="evidence" value="ECO:0007669"/>
    <property type="project" value="InterPro"/>
</dbReference>
<dbReference type="InterPro" id="IPR036397">
    <property type="entry name" value="RNaseH_sf"/>
</dbReference>
<evidence type="ECO:0000259" key="1">
    <source>
        <dbReference type="PROSITE" id="PS50994"/>
    </source>
</evidence>
<dbReference type="PANTHER" id="PTHR38681">
    <property type="entry name" value="RETROVIRUS-RELATED POL POLYPROTEIN FROM TRANSPOSON 412-LIKE PROTEIN-RELATED"/>
    <property type="match status" value="1"/>
</dbReference>
<dbReference type="InterPro" id="IPR001584">
    <property type="entry name" value="Integrase_cat-core"/>
</dbReference>
<name>A0A1X7U8S6_AMPQE</name>
<accession>A0A1X7U8S6</accession>
<dbReference type="EnsemblMetazoa" id="Aqu2.1.24058_001">
    <property type="protein sequence ID" value="Aqu2.1.24058_001"/>
    <property type="gene ID" value="Aqu2.1.24058"/>
</dbReference>
<dbReference type="AlphaFoldDB" id="A0A1X7U8S6"/>
<dbReference type="Gene3D" id="3.30.420.10">
    <property type="entry name" value="Ribonuclease H-like superfamily/Ribonuclease H"/>
    <property type="match status" value="1"/>
</dbReference>
<reference evidence="2" key="1">
    <citation type="submission" date="2017-05" db="UniProtKB">
        <authorList>
            <consortium name="EnsemblMetazoa"/>
        </authorList>
    </citation>
    <scope>IDENTIFICATION</scope>
</reference>
<dbReference type="InterPro" id="IPR012337">
    <property type="entry name" value="RNaseH-like_sf"/>
</dbReference>
<organism evidence="2">
    <name type="scientific">Amphimedon queenslandica</name>
    <name type="common">Sponge</name>
    <dbReference type="NCBI Taxonomy" id="400682"/>
    <lineage>
        <taxon>Eukaryota</taxon>
        <taxon>Metazoa</taxon>
        <taxon>Porifera</taxon>
        <taxon>Demospongiae</taxon>
        <taxon>Heteroscleromorpha</taxon>
        <taxon>Haplosclerida</taxon>
        <taxon>Niphatidae</taxon>
        <taxon>Amphimedon</taxon>
    </lineage>
</organism>
<evidence type="ECO:0000313" key="2">
    <source>
        <dbReference type="EnsemblMetazoa" id="Aqu2.1.24058_001"/>
    </source>
</evidence>
<sequence>LVGYHIGVPSTVTTNRGSQFKSSFVAQLTRLLGIVKCGTTAYHSQANGMIERFHCQLKAAFLRVLRLRCSTEYALHQLDILIFLTHSLPLHTLFIRRDLVKRPLQCPYDELYKVLERTVKYYVIDINVT</sequence>
<dbReference type="GO" id="GO:0015074">
    <property type="term" value="P:DNA integration"/>
    <property type="evidence" value="ECO:0007669"/>
    <property type="project" value="InterPro"/>
</dbReference>